<protein>
    <submittedName>
        <fullName evidence="1">Uncharacterized protein</fullName>
    </submittedName>
</protein>
<organism evidence="1 2">
    <name type="scientific">Aspergillus arachidicola</name>
    <dbReference type="NCBI Taxonomy" id="656916"/>
    <lineage>
        <taxon>Eukaryota</taxon>
        <taxon>Fungi</taxon>
        <taxon>Dikarya</taxon>
        <taxon>Ascomycota</taxon>
        <taxon>Pezizomycotina</taxon>
        <taxon>Eurotiomycetes</taxon>
        <taxon>Eurotiomycetidae</taxon>
        <taxon>Eurotiales</taxon>
        <taxon>Aspergillaceae</taxon>
        <taxon>Aspergillus</taxon>
        <taxon>Aspergillus subgen. Circumdati</taxon>
    </lineage>
</organism>
<name>A0A2G7GBJ0_9EURO</name>
<dbReference type="STRING" id="656916.A0A2G7GBJ0"/>
<reference evidence="1 2" key="1">
    <citation type="submission" date="2017-05" db="EMBL/GenBank/DDBJ databases">
        <title>Genome sequence for an aflatoxigenic pathogen of Argentinian peanut, Aspergillus arachidicola.</title>
        <authorList>
            <person name="Moore G."/>
            <person name="Beltz S.B."/>
            <person name="Mack B.M."/>
        </authorList>
    </citation>
    <scope>NUCLEOTIDE SEQUENCE [LARGE SCALE GENOMIC DNA]</scope>
    <source>
        <strain evidence="1 2">CBS 117610</strain>
    </source>
</reference>
<keyword evidence="2" id="KW-1185">Reference proteome</keyword>
<accession>A0A2G7GBJ0</accession>
<dbReference type="AlphaFoldDB" id="A0A2G7GBJ0"/>
<comment type="caution">
    <text evidence="1">The sequence shown here is derived from an EMBL/GenBank/DDBJ whole genome shotgun (WGS) entry which is preliminary data.</text>
</comment>
<feature type="non-terminal residue" evidence="1">
    <location>
        <position position="82"/>
    </location>
</feature>
<gene>
    <name evidence="1" type="ORF">AARAC_012047</name>
</gene>
<sequence length="82" mass="9306">MEPKASLLDAGTVPATDDPMGPMLEGFIHMRLPICEANIISISIKRDEARMDLTYKCQHGQTDRWYAFFDAEDDMEELVGQK</sequence>
<dbReference type="Proteomes" id="UP000231358">
    <property type="component" value="Unassembled WGS sequence"/>
</dbReference>
<dbReference type="EMBL" id="NEXV01000032">
    <property type="protein sequence ID" value="PIG89965.1"/>
    <property type="molecule type" value="Genomic_DNA"/>
</dbReference>
<evidence type="ECO:0000313" key="2">
    <source>
        <dbReference type="Proteomes" id="UP000231358"/>
    </source>
</evidence>
<proteinExistence type="predicted"/>
<evidence type="ECO:0000313" key="1">
    <source>
        <dbReference type="EMBL" id="PIG89965.1"/>
    </source>
</evidence>